<name>A0A5C7TBF0_THASP</name>
<dbReference type="Proteomes" id="UP000321192">
    <property type="component" value="Unassembled WGS sequence"/>
</dbReference>
<dbReference type="RefSeq" id="WP_276656273.1">
    <property type="nucleotide sequence ID" value="NZ_SSFD01000012.1"/>
</dbReference>
<proteinExistence type="predicted"/>
<comment type="caution">
    <text evidence="2">The sequence shown here is derived from an EMBL/GenBank/DDBJ whole genome shotgun (WGS) entry which is preliminary data.</text>
</comment>
<evidence type="ECO:0000256" key="1">
    <source>
        <dbReference type="SAM" id="SignalP"/>
    </source>
</evidence>
<dbReference type="InterPro" id="IPR019106">
    <property type="entry name" value="T4SS_TrbC"/>
</dbReference>
<accession>A0A5C7TBF0</accession>
<dbReference type="AlphaFoldDB" id="A0A5C7TBF0"/>
<protein>
    <submittedName>
        <fullName evidence="2">Type-F conjugative transfer system pilin assembly protein TrbC</fullName>
    </submittedName>
</protein>
<sequence>MIARTLAGALMAVASTLAHAQALPTVPSSTSIEALMEAQRSRAATAIEDASRSTLMPKRAPEVDMDRAVQMGGADPLAIAKQYEQGLREAPQEAIYIFISTSVPIDTLKLLGEQAVRGGAALVLRGIPGGFDGYTKMLQTLKPVIATGADIQIHPELFDRFEVTSVPAFVIAKYEEGCQGNVCDAESISVAGDVSLPFALEHLAKRPNPLSEVAKQRLQRFR</sequence>
<dbReference type="EMBL" id="SSFD01000012">
    <property type="protein sequence ID" value="TXH92281.1"/>
    <property type="molecule type" value="Genomic_DNA"/>
</dbReference>
<keyword evidence="1" id="KW-0732">Signal</keyword>
<dbReference type="InterPro" id="IPR014113">
    <property type="entry name" value="T4SS_TrbC_subgr"/>
</dbReference>
<feature type="signal peptide" evidence="1">
    <location>
        <begin position="1"/>
        <end position="20"/>
    </location>
</feature>
<evidence type="ECO:0000313" key="2">
    <source>
        <dbReference type="EMBL" id="TXH92281.1"/>
    </source>
</evidence>
<gene>
    <name evidence="2" type="primary">trbC</name>
    <name evidence="2" type="ORF">E6Q80_00650</name>
</gene>
<reference evidence="2 3" key="1">
    <citation type="submission" date="2018-09" db="EMBL/GenBank/DDBJ databases">
        <title>Metagenome Assembled Genomes from an Advanced Water Purification Facility.</title>
        <authorList>
            <person name="Stamps B.W."/>
            <person name="Spear J.R."/>
        </authorList>
    </citation>
    <scope>NUCLEOTIDE SEQUENCE [LARGE SCALE GENOMIC DNA]</scope>
    <source>
        <strain evidence="2">Bin_27_1</strain>
    </source>
</reference>
<organism evidence="2 3">
    <name type="scientific">Thauera aminoaromatica</name>
    <dbReference type="NCBI Taxonomy" id="164330"/>
    <lineage>
        <taxon>Bacteria</taxon>
        <taxon>Pseudomonadati</taxon>
        <taxon>Pseudomonadota</taxon>
        <taxon>Betaproteobacteria</taxon>
        <taxon>Rhodocyclales</taxon>
        <taxon>Zoogloeaceae</taxon>
        <taxon>Thauera</taxon>
    </lineage>
</organism>
<dbReference type="NCBIfam" id="TIGR02742">
    <property type="entry name" value="TrbC_Ftype"/>
    <property type="match status" value="1"/>
</dbReference>
<feature type="chain" id="PRO_5022704809" evidence="1">
    <location>
        <begin position="21"/>
        <end position="222"/>
    </location>
</feature>
<evidence type="ECO:0000313" key="3">
    <source>
        <dbReference type="Proteomes" id="UP000321192"/>
    </source>
</evidence>
<dbReference type="Pfam" id="PF09673">
    <property type="entry name" value="TrbC_Ftype"/>
    <property type="match status" value="1"/>
</dbReference>